<evidence type="ECO:0000256" key="1">
    <source>
        <dbReference type="ARBA" id="ARBA00004371"/>
    </source>
</evidence>
<keyword evidence="5" id="KW-0788">Thiol protease</keyword>
<comment type="subcellular location">
    <subcellularLocation>
        <location evidence="1">Lysosome</location>
    </subcellularLocation>
</comment>
<comment type="similarity">
    <text evidence="2">Belongs to the peptidase C1 family.</text>
</comment>
<evidence type="ECO:0000313" key="13">
    <source>
        <dbReference type="RefSeq" id="XP_020827356.1"/>
    </source>
</evidence>
<keyword evidence="6" id="KW-0865">Zymogen</keyword>
<evidence type="ECO:0000256" key="3">
    <source>
        <dbReference type="ARBA" id="ARBA00022670"/>
    </source>
</evidence>
<dbReference type="InterPro" id="IPR025660">
    <property type="entry name" value="Pept_his_AS"/>
</dbReference>
<accession>A0A6P5J867</accession>
<proteinExistence type="inferred from homology"/>
<dbReference type="Pfam" id="PF08246">
    <property type="entry name" value="Inhibitor_I29"/>
    <property type="match status" value="1"/>
</dbReference>
<dbReference type="GeneID" id="110197639"/>
<evidence type="ECO:0000259" key="11">
    <source>
        <dbReference type="SMART" id="SM00848"/>
    </source>
</evidence>
<dbReference type="FunCoup" id="A0A6P5J867">
    <property type="interactions" value="1128"/>
</dbReference>
<evidence type="ECO:0000256" key="7">
    <source>
        <dbReference type="ARBA" id="ARBA00023157"/>
    </source>
</evidence>
<dbReference type="InParanoid" id="A0A6P5J867"/>
<dbReference type="Pfam" id="PF00112">
    <property type="entry name" value="Peptidase_C1"/>
    <property type="match status" value="1"/>
</dbReference>
<dbReference type="SMART" id="SM00848">
    <property type="entry name" value="Inhibitor_I29"/>
    <property type="match status" value="1"/>
</dbReference>
<dbReference type="PROSITE" id="PS00639">
    <property type="entry name" value="THIOL_PROTEASE_HIS"/>
    <property type="match status" value="1"/>
</dbReference>
<dbReference type="SMART" id="SM00645">
    <property type="entry name" value="Pept_C1"/>
    <property type="match status" value="1"/>
</dbReference>
<dbReference type="InterPro" id="IPR013128">
    <property type="entry name" value="Peptidase_C1A"/>
</dbReference>
<feature type="domain" description="Peptidase C1A papain C-terminal" evidence="10">
    <location>
        <begin position="117"/>
        <end position="334"/>
    </location>
</feature>
<keyword evidence="9" id="KW-0732">Signal</keyword>
<dbReference type="KEGG" id="pcw:110197639"/>
<feature type="domain" description="Cathepsin propeptide inhibitor" evidence="11">
    <location>
        <begin position="29"/>
        <end position="88"/>
    </location>
</feature>
<dbReference type="GO" id="GO:0005764">
    <property type="term" value="C:lysosome"/>
    <property type="evidence" value="ECO:0007669"/>
    <property type="project" value="UniProtKB-SubCell"/>
</dbReference>
<keyword evidence="7" id="KW-1015">Disulfide bond</keyword>
<dbReference type="InterPro" id="IPR000668">
    <property type="entry name" value="Peptidase_C1A_C"/>
</dbReference>
<dbReference type="InterPro" id="IPR025661">
    <property type="entry name" value="Pept_asp_AS"/>
</dbReference>
<dbReference type="PANTHER" id="PTHR12411">
    <property type="entry name" value="CYSTEINE PROTEASE FAMILY C1-RELATED"/>
    <property type="match status" value="1"/>
</dbReference>
<gene>
    <name evidence="13" type="primary">LOC110197639</name>
</gene>
<dbReference type="PROSITE" id="PS00640">
    <property type="entry name" value="THIOL_PROTEASE_ASN"/>
    <property type="match status" value="1"/>
</dbReference>
<evidence type="ECO:0000256" key="9">
    <source>
        <dbReference type="SAM" id="SignalP"/>
    </source>
</evidence>
<feature type="signal peptide" evidence="9">
    <location>
        <begin position="1"/>
        <end position="17"/>
    </location>
</feature>
<protein>
    <submittedName>
        <fullName evidence="13">Cathepsin L1-like</fullName>
    </submittedName>
</protein>
<dbReference type="InterPro" id="IPR039417">
    <property type="entry name" value="Peptidase_C1A_papain-like"/>
</dbReference>
<sequence>MNLYACLACLCLGIVAATPQFDRTLDDKWYKWKSQHRRTYGANEDNWRRATWEKNLRMIEMHNQQYSAGKHSFQLEMNKFGDMTNDEFRQVMNGFRQNRFQRKNKGTLFHEPLLMQTPKSVDWREKGYVTPVKNQGQCGSCWAFSATGSLEGQWFQKTGKLVSLSEQNLVDCSRNDGNEGCNGGLMDNAFEYVKKNEGIDTEESYPYEGKDSDCRYRAECSGANVTGYVDIPSGQERALAKAVATVGPISVAVDAGHASFQFYRSGIYYEPECSSEQLDHGVLVVGYGVEAKNGKKYWIVKNSWGEEWGDQGYVLMTRDQSNHCGIATAASYPKV</sequence>
<evidence type="ECO:0000256" key="2">
    <source>
        <dbReference type="ARBA" id="ARBA00008455"/>
    </source>
</evidence>
<dbReference type="FunFam" id="3.90.70.10:FF:000332">
    <property type="entry name" value="Cathepsin L1"/>
    <property type="match status" value="1"/>
</dbReference>
<keyword evidence="8" id="KW-0458">Lysosome</keyword>
<dbReference type="GO" id="GO:0008234">
    <property type="term" value="F:cysteine-type peptidase activity"/>
    <property type="evidence" value="ECO:0007669"/>
    <property type="project" value="UniProtKB-KW"/>
</dbReference>
<name>A0A6P5J867_PHACI</name>
<dbReference type="RefSeq" id="XP_020827356.1">
    <property type="nucleotide sequence ID" value="XM_020971697.1"/>
</dbReference>
<dbReference type="OMA" id="HNGEYSE"/>
<dbReference type="GO" id="GO:0006508">
    <property type="term" value="P:proteolysis"/>
    <property type="evidence" value="ECO:0007669"/>
    <property type="project" value="UniProtKB-KW"/>
</dbReference>
<dbReference type="PRINTS" id="PR00705">
    <property type="entry name" value="PAPAIN"/>
</dbReference>
<dbReference type="InterPro" id="IPR038765">
    <property type="entry name" value="Papain-like_cys_pep_sf"/>
</dbReference>
<dbReference type="InterPro" id="IPR013201">
    <property type="entry name" value="Prot_inhib_I29"/>
</dbReference>
<dbReference type="PROSITE" id="PS00139">
    <property type="entry name" value="THIOL_PROTEASE_CYS"/>
    <property type="match status" value="1"/>
</dbReference>
<keyword evidence="3" id="KW-0645">Protease</keyword>
<dbReference type="InterPro" id="IPR000169">
    <property type="entry name" value="Pept_cys_AS"/>
</dbReference>
<evidence type="ECO:0000259" key="10">
    <source>
        <dbReference type="SMART" id="SM00645"/>
    </source>
</evidence>
<evidence type="ECO:0000256" key="5">
    <source>
        <dbReference type="ARBA" id="ARBA00022807"/>
    </source>
</evidence>
<dbReference type="Proteomes" id="UP000515140">
    <property type="component" value="Unplaced"/>
</dbReference>
<keyword evidence="4" id="KW-0378">Hydrolase</keyword>
<dbReference type="SUPFAM" id="SSF54001">
    <property type="entry name" value="Cysteine proteinases"/>
    <property type="match status" value="1"/>
</dbReference>
<evidence type="ECO:0000256" key="6">
    <source>
        <dbReference type="ARBA" id="ARBA00023145"/>
    </source>
</evidence>
<dbReference type="AlphaFoldDB" id="A0A6P5J867"/>
<keyword evidence="12" id="KW-1185">Reference proteome</keyword>
<evidence type="ECO:0000256" key="4">
    <source>
        <dbReference type="ARBA" id="ARBA00022801"/>
    </source>
</evidence>
<reference evidence="13" key="1">
    <citation type="submission" date="2025-08" db="UniProtKB">
        <authorList>
            <consortium name="RefSeq"/>
        </authorList>
    </citation>
    <scope>IDENTIFICATION</scope>
    <source>
        <tissue evidence="13">Spleen</tissue>
    </source>
</reference>
<dbReference type="Gene3D" id="3.90.70.10">
    <property type="entry name" value="Cysteine proteinases"/>
    <property type="match status" value="1"/>
</dbReference>
<feature type="chain" id="PRO_5027560650" evidence="9">
    <location>
        <begin position="18"/>
        <end position="335"/>
    </location>
</feature>
<dbReference type="CDD" id="cd02248">
    <property type="entry name" value="Peptidase_C1A"/>
    <property type="match status" value="1"/>
</dbReference>
<organism evidence="12 13">
    <name type="scientific">Phascolarctos cinereus</name>
    <name type="common">Koala</name>
    <dbReference type="NCBI Taxonomy" id="38626"/>
    <lineage>
        <taxon>Eukaryota</taxon>
        <taxon>Metazoa</taxon>
        <taxon>Chordata</taxon>
        <taxon>Craniata</taxon>
        <taxon>Vertebrata</taxon>
        <taxon>Euteleostomi</taxon>
        <taxon>Mammalia</taxon>
        <taxon>Metatheria</taxon>
        <taxon>Diprotodontia</taxon>
        <taxon>Phascolarctidae</taxon>
        <taxon>Phascolarctos</taxon>
    </lineage>
</organism>
<evidence type="ECO:0000313" key="12">
    <source>
        <dbReference type="Proteomes" id="UP000515140"/>
    </source>
</evidence>
<evidence type="ECO:0000256" key="8">
    <source>
        <dbReference type="ARBA" id="ARBA00023228"/>
    </source>
</evidence>